<dbReference type="Proteomes" id="UP000176273">
    <property type="component" value="Unassembled WGS sequence"/>
</dbReference>
<feature type="transmembrane region" description="Helical" evidence="7">
    <location>
        <begin position="92"/>
        <end position="113"/>
    </location>
</feature>
<evidence type="ECO:0000313" key="10">
    <source>
        <dbReference type="EMBL" id="OGG37696.1"/>
    </source>
</evidence>
<evidence type="ECO:0000259" key="9">
    <source>
        <dbReference type="Pfam" id="PF06750"/>
    </source>
</evidence>
<feature type="transmembrane region" description="Helical" evidence="7">
    <location>
        <begin position="160"/>
        <end position="177"/>
    </location>
</feature>
<dbReference type="Pfam" id="PF06750">
    <property type="entry name" value="A24_N_bact"/>
    <property type="match status" value="1"/>
</dbReference>
<dbReference type="PANTHER" id="PTHR30487:SF0">
    <property type="entry name" value="PREPILIN LEADER PEPTIDASE_N-METHYLTRANSFERASE-RELATED"/>
    <property type="match status" value="1"/>
</dbReference>
<keyword evidence="3" id="KW-1003">Cell membrane</keyword>
<comment type="similarity">
    <text evidence="2">Belongs to the peptidase A24 family.</text>
</comment>
<gene>
    <name evidence="10" type="ORF">A2110_01650</name>
</gene>
<feature type="transmembrane region" description="Helical" evidence="7">
    <location>
        <begin position="133"/>
        <end position="153"/>
    </location>
</feature>
<dbReference type="EMBL" id="MFKH01000005">
    <property type="protein sequence ID" value="OGG37696.1"/>
    <property type="molecule type" value="Genomic_DNA"/>
</dbReference>
<feature type="domain" description="Prepilin type IV endopeptidase peptidase" evidence="8">
    <location>
        <begin position="70"/>
        <end position="194"/>
    </location>
</feature>
<dbReference type="InterPro" id="IPR000045">
    <property type="entry name" value="Prepilin_IV_endopep_pep"/>
</dbReference>
<dbReference type="AlphaFoldDB" id="A0A1F6BL81"/>
<dbReference type="GO" id="GO:0004190">
    <property type="term" value="F:aspartic-type endopeptidase activity"/>
    <property type="evidence" value="ECO:0007669"/>
    <property type="project" value="InterPro"/>
</dbReference>
<dbReference type="PANTHER" id="PTHR30487">
    <property type="entry name" value="TYPE 4 PREPILIN-LIKE PROTEINS LEADER PEPTIDE-PROCESSING ENZYME"/>
    <property type="match status" value="1"/>
</dbReference>
<comment type="subcellular location">
    <subcellularLocation>
        <location evidence="1">Cell membrane</location>
        <topology evidence="1">Multi-pass membrane protein</topology>
    </subcellularLocation>
</comment>
<evidence type="ECO:0000313" key="11">
    <source>
        <dbReference type="Proteomes" id="UP000176273"/>
    </source>
</evidence>
<feature type="domain" description="Prepilin peptidase A24 N-terminal" evidence="9">
    <location>
        <begin position="1"/>
        <end position="44"/>
    </location>
</feature>
<dbReference type="GO" id="GO:0006465">
    <property type="term" value="P:signal peptide processing"/>
    <property type="evidence" value="ECO:0007669"/>
    <property type="project" value="TreeGrafter"/>
</dbReference>
<evidence type="ECO:0008006" key="12">
    <source>
        <dbReference type="Google" id="ProtNLM"/>
    </source>
</evidence>
<evidence type="ECO:0000256" key="2">
    <source>
        <dbReference type="ARBA" id="ARBA00005801"/>
    </source>
</evidence>
<evidence type="ECO:0000256" key="5">
    <source>
        <dbReference type="ARBA" id="ARBA00022989"/>
    </source>
</evidence>
<dbReference type="GO" id="GO:0005886">
    <property type="term" value="C:plasma membrane"/>
    <property type="evidence" value="ECO:0007669"/>
    <property type="project" value="UniProtKB-SubCell"/>
</dbReference>
<dbReference type="Pfam" id="PF01478">
    <property type="entry name" value="Peptidase_A24"/>
    <property type="match status" value="1"/>
</dbReference>
<keyword evidence="6 7" id="KW-0472">Membrane</keyword>
<accession>A0A1F6BL81</accession>
<evidence type="ECO:0000256" key="4">
    <source>
        <dbReference type="ARBA" id="ARBA00022692"/>
    </source>
</evidence>
<feature type="transmembrane region" description="Helical" evidence="7">
    <location>
        <begin position="212"/>
        <end position="236"/>
    </location>
</feature>
<comment type="caution">
    <text evidence="10">The sequence shown here is derived from an EMBL/GenBank/DDBJ whole genome shotgun (WGS) entry which is preliminary data.</text>
</comment>
<dbReference type="InterPro" id="IPR050882">
    <property type="entry name" value="Prepilin_peptidase/N-MTase"/>
</dbReference>
<evidence type="ECO:0000256" key="1">
    <source>
        <dbReference type="ARBA" id="ARBA00004651"/>
    </source>
</evidence>
<dbReference type="Gene3D" id="1.20.120.1220">
    <property type="match status" value="1"/>
</dbReference>
<feature type="transmembrane region" description="Helical" evidence="7">
    <location>
        <begin position="58"/>
        <end position="80"/>
    </location>
</feature>
<organism evidence="10 11">
    <name type="scientific">Candidatus Jorgensenbacteria bacterium GWA1_54_12</name>
    <dbReference type="NCBI Taxonomy" id="1798468"/>
    <lineage>
        <taxon>Bacteria</taxon>
        <taxon>Candidatus Joergenseniibacteriota</taxon>
    </lineage>
</organism>
<name>A0A1F6BL81_9BACT</name>
<proteinExistence type="inferred from homology"/>
<evidence type="ECO:0000256" key="3">
    <source>
        <dbReference type="ARBA" id="ARBA00022475"/>
    </source>
</evidence>
<evidence type="ECO:0000256" key="7">
    <source>
        <dbReference type="SAM" id="Phobius"/>
    </source>
</evidence>
<dbReference type="STRING" id="1798468.A2110_01650"/>
<protein>
    <recommendedName>
        <fullName evidence="12">Prepilin peptidase</fullName>
    </recommendedName>
</protein>
<evidence type="ECO:0000256" key="6">
    <source>
        <dbReference type="ARBA" id="ARBA00023136"/>
    </source>
</evidence>
<reference evidence="10 11" key="1">
    <citation type="journal article" date="2016" name="Nat. Commun.">
        <title>Thousands of microbial genomes shed light on interconnected biogeochemical processes in an aquifer system.</title>
        <authorList>
            <person name="Anantharaman K."/>
            <person name="Brown C.T."/>
            <person name="Hug L.A."/>
            <person name="Sharon I."/>
            <person name="Castelle C.J."/>
            <person name="Probst A.J."/>
            <person name="Thomas B.C."/>
            <person name="Singh A."/>
            <person name="Wilkins M.J."/>
            <person name="Karaoz U."/>
            <person name="Brodie E.L."/>
            <person name="Williams K.H."/>
            <person name="Hubbard S.S."/>
            <person name="Banfield J.F."/>
        </authorList>
    </citation>
    <scope>NUCLEOTIDE SEQUENCE [LARGE SCALE GENOMIC DNA]</scope>
</reference>
<dbReference type="InterPro" id="IPR010627">
    <property type="entry name" value="Prepilin_pept_A24_N"/>
</dbReference>
<keyword evidence="4 7" id="KW-0812">Transmembrane</keyword>
<keyword evidence="5 7" id="KW-1133">Transmembrane helix</keyword>
<evidence type="ECO:0000259" key="8">
    <source>
        <dbReference type="Pfam" id="PF01478"/>
    </source>
</evidence>
<sequence>MRWFELIPIISFIFLRARCARCGAKISFQYPAVELICGLIAAFVPEYLVQFYTTAPTAWFSLLSVLWTIVFLTWLTIAIIDVRQYLVPDELNIILAVCGAALLVMHFSGPLQAFPASFLRHYAFMFFPSTSVLLSRVLGALLGGAFLSLFAFLSRGRAMGWGDVKLALAGGFILGFPDTAVSLFIAFIAGGIFGAVMLLLRRKTMKDRLPFAPFLVGGMAFTVLLGYQALAAYFGLLL</sequence>